<name>A0ACC2SZA8_9FUNG</name>
<keyword evidence="2" id="KW-1185">Reference proteome</keyword>
<accession>A0ACC2SZA8</accession>
<comment type="caution">
    <text evidence="1">The sequence shown here is derived from an EMBL/GenBank/DDBJ whole genome shotgun (WGS) entry which is preliminary data.</text>
</comment>
<dbReference type="EMBL" id="QTSX02003913">
    <property type="protein sequence ID" value="KAJ9067672.1"/>
    <property type="molecule type" value="Genomic_DNA"/>
</dbReference>
<evidence type="ECO:0000313" key="1">
    <source>
        <dbReference type="EMBL" id="KAJ9067672.1"/>
    </source>
</evidence>
<proteinExistence type="predicted"/>
<sequence length="109" mass="12326">MNRGKRTHVHTNATYRLQCSMGTSSQKALQYLKGQRSRTAMTEVKQDNRTMDTEEEEIRVEVEHLYTTLYTPAQVDMAAAKEFWAIASPSLVKCSAEAQEDLVGTITLK</sequence>
<dbReference type="Proteomes" id="UP001165960">
    <property type="component" value="Unassembled WGS sequence"/>
</dbReference>
<reference evidence="1" key="1">
    <citation type="submission" date="2022-04" db="EMBL/GenBank/DDBJ databases">
        <title>Genome of the entomopathogenic fungus Entomophthora muscae.</title>
        <authorList>
            <person name="Elya C."/>
            <person name="Lovett B.R."/>
            <person name="Lee E."/>
            <person name="Macias A.M."/>
            <person name="Hajek A.E."/>
            <person name="De Bivort B.L."/>
            <person name="Kasson M.T."/>
            <person name="De Fine Licht H.H."/>
            <person name="Stajich J.E."/>
        </authorList>
    </citation>
    <scope>NUCLEOTIDE SEQUENCE</scope>
    <source>
        <strain evidence="1">Berkeley</strain>
    </source>
</reference>
<organism evidence="1 2">
    <name type="scientific">Entomophthora muscae</name>
    <dbReference type="NCBI Taxonomy" id="34485"/>
    <lineage>
        <taxon>Eukaryota</taxon>
        <taxon>Fungi</taxon>
        <taxon>Fungi incertae sedis</taxon>
        <taxon>Zoopagomycota</taxon>
        <taxon>Entomophthoromycotina</taxon>
        <taxon>Entomophthoromycetes</taxon>
        <taxon>Entomophthorales</taxon>
        <taxon>Entomophthoraceae</taxon>
        <taxon>Entomophthora</taxon>
    </lineage>
</organism>
<evidence type="ECO:0000313" key="2">
    <source>
        <dbReference type="Proteomes" id="UP001165960"/>
    </source>
</evidence>
<protein>
    <submittedName>
        <fullName evidence="1">Uncharacterized protein</fullName>
    </submittedName>
</protein>
<gene>
    <name evidence="1" type="ORF">DSO57_1036727</name>
</gene>